<accession>A0A8J4AG54</accession>
<evidence type="ECO:0000256" key="1">
    <source>
        <dbReference type="SAM" id="MobiDB-lite"/>
    </source>
</evidence>
<dbReference type="InterPro" id="IPR036691">
    <property type="entry name" value="Endo/exonu/phosph_ase_sf"/>
</dbReference>
<feature type="region of interest" description="Disordered" evidence="1">
    <location>
        <begin position="1"/>
        <end position="29"/>
    </location>
</feature>
<keyword evidence="4" id="KW-1185">Reference proteome</keyword>
<dbReference type="Pfam" id="PF03372">
    <property type="entry name" value="Exo_endo_phos"/>
    <property type="match status" value="1"/>
</dbReference>
<dbReference type="GO" id="GO:0003824">
    <property type="term" value="F:catalytic activity"/>
    <property type="evidence" value="ECO:0007669"/>
    <property type="project" value="InterPro"/>
</dbReference>
<organism evidence="3 4">
    <name type="scientific">Actinocatenispora comari</name>
    <dbReference type="NCBI Taxonomy" id="2807577"/>
    <lineage>
        <taxon>Bacteria</taxon>
        <taxon>Bacillati</taxon>
        <taxon>Actinomycetota</taxon>
        <taxon>Actinomycetes</taxon>
        <taxon>Micromonosporales</taxon>
        <taxon>Micromonosporaceae</taxon>
        <taxon>Actinocatenispora</taxon>
    </lineage>
</organism>
<feature type="domain" description="Endonuclease/exonuclease/phosphatase" evidence="2">
    <location>
        <begin position="58"/>
        <end position="321"/>
    </location>
</feature>
<dbReference type="Gene3D" id="3.60.10.10">
    <property type="entry name" value="Endonuclease/exonuclease/phosphatase"/>
    <property type="match status" value="1"/>
</dbReference>
<protein>
    <recommendedName>
        <fullName evidence="2">Endonuclease/exonuclease/phosphatase domain-containing protein</fullName>
    </recommendedName>
</protein>
<dbReference type="InterPro" id="IPR005135">
    <property type="entry name" value="Endo/exonuclease/phosphatase"/>
</dbReference>
<comment type="caution">
    <text evidence="3">The sequence shown here is derived from an EMBL/GenBank/DDBJ whole genome shotgun (WGS) entry which is preliminary data.</text>
</comment>
<dbReference type="Proteomes" id="UP000614996">
    <property type="component" value="Unassembled WGS sequence"/>
</dbReference>
<gene>
    <name evidence="3" type="ORF">NUM_43060</name>
</gene>
<sequence>MHSMLAGRAATQGGPATEPASTPAHHTTTSNGVHRLAVDLFNYEAGGLSSDGRYDFDRLVEAFHPGRVPHVILLNEAKYWHRRGCTPLYQATNALSAALGRPYAALLGTSAMASAILYDPTVLTPESWNEIEFADKRQLGRFVMRGSGTRFAIIVDQWSPVDGDARLARARQLAPYGDSQLPVLLAGDLNCTADGQLLPQRDWTAVPEHRRAYKGRQDVDGTWGPDTRALGLLIGGWDERTDRRETGRVWHALPDLAYAGGAPAELAYRATTNEQINTGGELVNDWMLINDVWLRAGGLAGGSYQVHIPPGRTPAECPSDHRRISADLLL</sequence>
<dbReference type="AlphaFoldDB" id="A0A8J4AG54"/>
<reference evidence="4" key="1">
    <citation type="journal article" date="2021" name="Int. J. Syst. Evol. Microbiol.">
        <title>Actinocatenispora comari sp. nov., an endophytic actinomycete isolated from aerial parts of Comarum salesowianum.</title>
        <authorList>
            <person name="Oyunbileg N."/>
            <person name="Iizaka Y."/>
            <person name="Hamada M."/>
            <person name="Davaapurev B.O."/>
            <person name="Fukumoto A."/>
            <person name="Tsetseg B."/>
            <person name="Kato F."/>
            <person name="Tamura T."/>
            <person name="Batkhuu J."/>
            <person name="Anzai Y."/>
        </authorList>
    </citation>
    <scope>NUCLEOTIDE SEQUENCE [LARGE SCALE GENOMIC DNA]</scope>
    <source>
        <strain evidence="4">NUM-2625</strain>
    </source>
</reference>
<evidence type="ECO:0000313" key="4">
    <source>
        <dbReference type="Proteomes" id="UP000614996"/>
    </source>
</evidence>
<proteinExistence type="predicted"/>
<name>A0A8J4AG54_9ACTN</name>
<dbReference type="EMBL" id="BOPO01000084">
    <property type="protein sequence ID" value="GIL29052.1"/>
    <property type="molecule type" value="Genomic_DNA"/>
</dbReference>
<evidence type="ECO:0000259" key="2">
    <source>
        <dbReference type="Pfam" id="PF03372"/>
    </source>
</evidence>
<evidence type="ECO:0000313" key="3">
    <source>
        <dbReference type="EMBL" id="GIL29052.1"/>
    </source>
</evidence>
<dbReference type="SUPFAM" id="SSF56219">
    <property type="entry name" value="DNase I-like"/>
    <property type="match status" value="1"/>
</dbReference>